<dbReference type="NCBIfam" id="TIGR03715">
    <property type="entry name" value="KxYKxGKxW"/>
    <property type="match status" value="1"/>
</dbReference>
<reference evidence="4 5" key="1">
    <citation type="journal article" date="2016" name="PLoS ONE">
        <title>The Identification of Novel Diagnostic Marker Genes for the Detection of Beer Spoiling Pediococcus damnosus Strains Using the BlAst Diagnostic Gene findEr.</title>
        <authorList>
            <person name="Behr J."/>
            <person name="Geissler A.J."/>
            <person name="Schmid J."/>
            <person name="Zehe A."/>
            <person name="Vogel R.F."/>
        </authorList>
    </citation>
    <scope>NUCLEOTIDE SEQUENCE [LARGE SCALE GENOMIC DNA]</scope>
    <source>
        <strain evidence="4 5">TMW 2.1533</strain>
    </source>
</reference>
<dbReference type="Gene3D" id="3.10.430.110">
    <property type="match status" value="6"/>
</dbReference>
<dbReference type="Gene3D" id="2.60.40.10">
    <property type="entry name" value="Immunoglobulins"/>
    <property type="match status" value="1"/>
</dbReference>
<dbReference type="Pfam" id="PF19258">
    <property type="entry name" value="KxYKxGKxW_sig"/>
    <property type="match status" value="1"/>
</dbReference>
<evidence type="ECO:0000256" key="1">
    <source>
        <dbReference type="ARBA" id="ARBA00022729"/>
    </source>
</evidence>
<sequence>MCMKNEKVHYKMYKAGRRWLVAGLTTMVIFVGGGTVMADTVSSVNQDSNTSKTESSVTKGSSESVADSRTSSVHTQKGSTEADSTNESTIKTSNKTFKNEDEKSQKIINQKSTTKSTKNVDSSDLASNKKLTSQNAGSTSTVKATGQNSSVNQESSNSVVAKVNSVQSVANTVKKDPSNSTENGNAQGTGTNKSLNSAVQQNQKFDAATVKSVSNVKTDDTTGVTDPQITVDNDELWSGLSSMHVDLALNYTDTTNVPKGTIIILHFTNPNVIDWENLKTISLPKYLTQTVNATTGSISLVYNNDILDQSGKLGISYTVPVINTGETYVDASLITPDKQVIDFNVPQTAISVNKMASETSSITTYWPGGANYGVTGAATLLNNTNTPQPENDPTVDSYGNKNNIVSVGSFTEDGTTLPAMIDLNFNWTGDIYSQLKQISSADTMSQYINADGSINYSSTDPDDLGLFAIVLKVSGNLDLTTDDIQLYMPETNKNVTDDYYVESLGSGIFGIMLKANSEISSVAANYPHTVVYLTPKVTGPLAEATVPSSTSSIFTNVIWYPSDAPTKYVQDQTLLEPVWSPDAYSTSFVPKISGFSDQTITAGQPITQATILRGVTANDVEDGDLTSKLKVIDFGGLDLNNPVAGEYTVEISVEDSDGNIVQASAKITVPSLKTFVITEKFQDTNGSTISPDVVVDMQEGAYQQFSAPIINGYSFVSVDNNPDIVAVANETLIFTYKKISENGTATLSGEDSKIYDGKVGQINPNKYVITLSNGERYQLTANDLQFVEANPTAVGSYHVALSQQGLTDLNNVDQNYIYSTDSVTGQGQHQIIPAAVQATLSGKDSKIYDGKVGQINPNKYEITLSNGESYQLTASDLRFVEANPTAVGSYHVVLSQQGLTDLNNVDQNYIYSTDSVTGQGQYQITPAAVQATLSGKDSKIYDGKIGQINPNKYEITLSNGESYQLTASDLRFVEANPTAVGSYHVVLSQQGLTDLNNVDQNYIYSTDSVTGQGQYQITPAAVQATLSGKDSKIYDGKIGQINPNKYVITLSNGESYQLTAADLRFVEANPTAVGSYHVVLSQQGLTDLNNVDQNYIYSTDSVTGQGQYQITPAAVQATLSGKDSKIYDGKIGQINPNKYVITLSNGESYQLTAADLRFVEANPTAVGSYHVALSQQGLTDLNNVDQNYVYKADSVTGQGQYQITPVVVQATLSGKDSKIYDGKVGQINPNKYVITLSNGESYQLTANDLQFVEVNPTAVGNYHVMLSQQGLIDLNNVDHNYVYTRNSVIGQGSYEIISNHSGNNGKPAIKPGKINDNKKVNTAVSNFSNIHQNIYNKMLPNGMVKQGESVSIGIKKTSKQLTGKAKHLSVKTLSKRNVKLPQTDEANDSILAVIGLAILTSFVKGSLKM</sequence>
<feature type="domain" description="MBG" evidence="3">
    <location>
        <begin position="1116"/>
        <end position="1205"/>
    </location>
</feature>
<proteinExistence type="predicted"/>
<dbReference type="Proteomes" id="UP000076405">
    <property type="component" value="Chromosome"/>
</dbReference>
<keyword evidence="1" id="KW-0732">Signal</keyword>
<feature type="domain" description="MBG" evidence="3">
    <location>
        <begin position="744"/>
        <end position="831"/>
    </location>
</feature>
<feature type="domain" description="MBG" evidence="3">
    <location>
        <begin position="1023"/>
        <end position="1112"/>
    </location>
</feature>
<gene>
    <name evidence="4" type="ORF">ADU70_0471</name>
</gene>
<feature type="compositionally biased region" description="Low complexity" evidence="2">
    <location>
        <begin position="147"/>
        <end position="171"/>
    </location>
</feature>
<protein>
    <submittedName>
        <fullName evidence="4">Cell surface protein</fullName>
    </submittedName>
</protein>
<dbReference type="InterPro" id="IPR013783">
    <property type="entry name" value="Ig-like_fold"/>
</dbReference>
<feature type="domain" description="MBG" evidence="3">
    <location>
        <begin position="930"/>
        <end position="1019"/>
    </location>
</feature>
<feature type="domain" description="MBG" evidence="3">
    <location>
        <begin position="837"/>
        <end position="926"/>
    </location>
</feature>
<dbReference type="InterPro" id="IPR041277">
    <property type="entry name" value="MBG_Lactobacillales"/>
</dbReference>
<organism evidence="4 5">
    <name type="scientific">Pediococcus damnosus</name>
    <dbReference type="NCBI Taxonomy" id="51663"/>
    <lineage>
        <taxon>Bacteria</taxon>
        <taxon>Bacillati</taxon>
        <taxon>Bacillota</taxon>
        <taxon>Bacilli</taxon>
        <taxon>Lactobacillales</taxon>
        <taxon>Lactobacillaceae</taxon>
        <taxon>Pediococcus</taxon>
    </lineage>
</organism>
<dbReference type="Pfam" id="PF17883">
    <property type="entry name" value="MBG"/>
    <property type="match status" value="6"/>
</dbReference>
<dbReference type="RefSeq" id="WP_062904400.1">
    <property type="nucleotide sequence ID" value="NZ_CP012275.1"/>
</dbReference>
<feature type="domain" description="MBG" evidence="3">
    <location>
        <begin position="1209"/>
        <end position="1296"/>
    </location>
</feature>
<dbReference type="Gene3D" id="3.10.20.320">
    <property type="entry name" value="Putative peptidoglycan bound protein (lpxtg motif)"/>
    <property type="match status" value="1"/>
</dbReference>
<dbReference type="InterPro" id="IPR022263">
    <property type="entry name" value="KxYKxGKxW"/>
</dbReference>
<evidence type="ECO:0000259" key="3">
    <source>
        <dbReference type="Pfam" id="PF17883"/>
    </source>
</evidence>
<evidence type="ECO:0000256" key="2">
    <source>
        <dbReference type="SAM" id="MobiDB-lite"/>
    </source>
</evidence>
<name>A0AAC9B039_9LACO</name>
<feature type="compositionally biased region" description="Polar residues" evidence="2">
    <location>
        <begin position="44"/>
        <end position="96"/>
    </location>
</feature>
<evidence type="ECO:0000313" key="5">
    <source>
        <dbReference type="Proteomes" id="UP000076405"/>
    </source>
</evidence>
<feature type="compositionally biased region" description="Polar residues" evidence="2">
    <location>
        <begin position="106"/>
        <end position="146"/>
    </location>
</feature>
<feature type="region of interest" description="Disordered" evidence="2">
    <location>
        <begin position="44"/>
        <end position="194"/>
    </location>
</feature>
<accession>A0AAC9B039</accession>
<dbReference type="EMBL" id="CP012275">
    <property type="protein sequence ID" value="AMV61971.1"/>
    <property type="molecule type" value="Genomic_DNA"/>
</dbReference>
<evidence type="ECO:0000313" key="4">
    <source>
        <dbReference type="EMBL" id="AMV61971.1"/>
    </source>
</evidence>
<feature type="compositionally biased region" description="Polar residues" evidence="2">
    <location>
        <begin position="178"/>
        <end position="194"/>
    </location>
</feature>